<keyword evidence="3" id="KW-0731">Sigma factor</keyword>
<evidence type="ECO:0000259" key="6">
    <source>
        <dbReference type="Pfam" id="PF04542"/>
    </source>
</evidence>
<dbReference type="EMBL" id="JBCLVG010000001">
    <property type="protein sequence ID" value="MEN1945488.1"/>
    <property type="molecule type" value="Genomic_DNA"/>
</dbReference>
<dbReference type="InterPro" id="IPR013325">
    <property type="entry name" value="RNA_pol_sigma_r2"/>
</dbReference>
<evidence type="ECO:0000256" key="3">
    <source>
        <dbReference type="ARBA" id="ARBA00023082"/>
    </source>
</evidence>
<dbReference type="InterPro" id="IPR036388">
    <property type="entry name" value="WH-like_DNA-bd_sf"/>
</dbReference>
<dbReference type="Pfam" id="PF08281">
    <property type="entry name" value="Sigma70_r4_2"/>
    <property type="match status" value="1"/>
</dbReference>
<organism evidence="8 9">
    <name type="scientific">Leifsonia stereocauli</name>
    <dbReference type="NCBI Taxonomy" id="3134136"/>
    <lineage>
        <taxon>Bacteria</taxon>
        <taxon>Bacillati</taxon>
        <taxon>Actinomycetota</taxon>
        <taxon>Actinomycetes</taxon>
        <taxon>Micrococcales</taxon>
        <taxon>Microbacteriaceae</taxon>
        <taxon>Leifsonia</taxon>
    </lineage>
</organism>
<evidence type="ECO:0000256" key="1">
    <source>
        <dbReference type="ARBA" id="ARBA00010641"/>
    </source>
</evidence>
<evidence type="ECO:0000259" key="7">
    <source>
        <dbReference type="Pfam" id="PF08281"/>
    </source>
</evidence>
<keyword evidence="9" id="KW-1185">Reference proteome</keyword>
<reference evidence="8 9" key="1">
    <citation type="submission" date="2024-03" db="EMBL/GenBank/DDBJ databases">
        <title>YIM 134122 draft genome.</title>
        <authorList>
            <person name="Zuo S."/>
            <person name="Xiong L."/>
        </authorList>
    </citation>
    <scope>NUCLEOTIDE SEQUENCE [LARGE SCALE GENOMIC DNA]</scope>
    <source>
        <strain evidence="8 9">YIM 134122</strain>
    </source>
</reference>
<dbReference type="InterPro" id="IPR007627">
    <property type="entry name" value="RNA_pol_sigma70_r2"/>
</dbReference>
<proteinExistence type="inferred from homology"/>
<evidence type="ECO:0000256" key="5">
    <source>
        <dbReference type="ARBA" id="ARBA00023163"/>
    </source>
</evidence>
<dbReference type="Proteomes" id="UP001425155">
    <property type="component" value="Unassembled WGS sequence"/>
</dbReference>
<dbReference type="InterPro" id="IPR039425">
    <property type="entry name" value="RNA_pol_sigma-70-like"/>
</dbReference>
<name>A0ABU9W0W9_9MICO</name>
<dbReference type="InterPro" id="IPR013324">
    <property type="entry name" value="RNA_pol_sigma_r3/r4-like"/>
</dbReference>
<dbReference type="SUPFAM" id="SSF88659">
    <property type="entry name" value="Sigma3 and sigma4 domains of RNA polymerase sigma factors"/>
    <property type="match status" value="1"/>
</dbReference>
<evidence type="ECO:0000256" key="4">
    <source>
        <dbReference type="ARBA" id="ARBA00023125"/>
    </source>
</evidence>
<evidence type="ECO:0000313" key="9">
    <source>
        <dbReference type="Proteomes" id="UP001425155"/>
    </source>
</evidence>
<evidence type="ECO:0000256" key="2">
    <source>
        <dbReference type="ARBA" id="ARBA00023015"/>
    </source>
</evidence>
<feature type="domain" description="RNA polymerase sigma factor 70 region 4 type 2" evidence="7">
    <location>
        <begin position="117"/>
        <end position="166"/>
    </location>
</feature>
<comment type="caution">
    <text evidence="8">The sequence shown here is derived from an EMBL/GenBank/DDBJ whole genome shotgun (WGS) entry which is preliminary data.</text>
</comment>
<dbReference type="SUPFAM" id="SSF88946">
    <property type="entry name" value="Sigma2 domain of RNA polymerase sigma factors"/>
    <property type="match status" value="1"/>
</dbReference>
<dbReference type="PANTHER" id="PTHR43133:SF8">
    <property type="entry name" value="RNA POLYMERASE SIGMA FACTOR HI_1459-RELATED"/>
    <property type="match status" value="1"/>
</dbReference>
<comment type="similarity">
    <text evidence="1">Belongs to the sigma-70 factor family. ECF subfamily.</text>
</comment>
<keyword evidence="5" id="KW-0804">Transcription</keyword>
<gene>
    <name evidence="8" type="ORF">WJX64_02920</name>
</gene>
<dbReference type="InterPro" id="IPR013249">
    <property type="entry name" value="RNA_pol_sigma70_r4_t2"/>
</dbReference>
<dbReference type="PANTHER" id="PTHR43133">
    <property type="entry name" value="RNA POLYMERASE ECF-TYPE SIGMA FACTO"/>
    <property type="match status" value="1"/>
</dbReference>
<evidence type="ECO:0000313" key="8">
    <source>
        <dbReference type="EMBL" id="MEN1945488.1"/>
    </source>
</evidence>
<dbReference type="Gene3D" id="1.10.10.10">
    <property type="entry name" value="Winged helix-like DNA-binding domain superfamily/Winged helix DNA-binding domain"/>
    <property type="match status" value="1"/>
</dbReference>
<dbReference type="Gene3D" id="1.10.1740.10">
    <property type="match status" value="1"/>
</dbReference>
<feature type="domain" description="RNA polymerase sigma-70 region 2" evidence="6">
    <location>
        <begin position="25"/>
        <end position="91"/>
    </location>
</feature>
<dbReference type="NCBIfam" id="TIGR02937">
    <property type="entry name" value="sigma70-ECF"/>
    <property type="match status" value="1"/>
</dbReference>
<dbReference type="InterPro" id="IPR014284">
    <property type="entry name" value="RNA_pol_sigma-70_dom"/>
</dbReference>
<sequence length="179" mass="19929">MIDDASEAPLLDRARTGDKRAFDELLRPHRDRLWGICVRVTRNRADAEDAVQNAMINIWGGLTRFRGDSAFSTWIYRIAANAALGIVRQRRDIPVAEVYDVHPDPGFEDTVDKGIDLQAALAEVKMDFRVALVLREYGGLSYEEIAEAQGVPVQTVKSRLHRARAAVRDALTANQTAGL</sequence>
<dbReference type="RefSeq" id="WP_342111644.1">
    <property type="nucleotide sequence ID" value="NZ_JBCAUN010000001.1"/>
</dbReference>
<accession>A0ABU9W0W9</accession>
<keyword evidence="2" id="KW-0805">Transcription regulation</keyword>
<keyword evidence="4" id="KW-0238">DNA-binding</keyword>
<dbReference type="Pfam" id="PF04542">
    <property type="entry name" value="Sigma70_r2"/>
    <property type="match status" value="1"/>
</dbReference>
<protein>
    <submittedName>
        <fullName evidence="8">Sigma-70 family RNA polymerase sigma factor</fullName>
    </submittedName>
</protein>
<dbReference type="CDD" id="cd06171">
    <property type="entry name" value="Sigma70_r4"/>
    <property type="match status" value="1"/>
</dbReference>